<gene>
    <name evidence="2" type="ORF">SAMN02745126_02745</name>
</gene>
<sequence>MSTDVVARELSWTSPLPWLSVIVLGALFAIGVRAVMAPATAASGFGIPLTEGNGLAYVQAFGARNIGLGLFALLAIALDQRRSVGIFFLCAAVIALIDAYVVSRHLGFGLSIARPAVIALVLAALGGFLLR</sequence>
<dbReference type="Proteomes" id="UP000190092">
    <property type="component" value="Unassembled WGS sequence"/>
</dbReference>
<reference evidence="3" key="1">
    <citation type="submission" date="2017-02" db="EMBL/GenBank/DDBJ databases">
        <authorList>
            <person name="Varghese N."/>
            <person name="Submissions S."/>
        </authorList>
    </citation>
    <scope>NUCLEOTIDE SEQUENCE [LARGE SCALE GENOMIC DNA]</scope>
    <source>
        <strain evidence="3">ATCC 27094</strain>
    </source>
</reference>
<evidence type="ECO:0000313" key="2">
    <source>
        <dbReference type="EMBL" id="SJZ89339.1"/>
    </source>
</evidence>
<name>A0A1T4PCX0_9HYPH</name>
<feature type="transmembrane region" description="Helical" evidence="1">
    <location>
        <begin position="16"/>
        <end position="36"/>
    </location>
</feature>
<feature type="transmembrane region" description="Helical" evidence="1">
    <location>
        <begin position="56"/>
        <end position="77"/>
    </location>
</feature>
<keyword evidence="1" id="KW-0812">Transmembrane</keyword>
<feature type="transmembrane region" description="Helical" evidence="1">
    <location>
        <begin position="84"/>
        <end position="102"/>
    </location>
</feature>
<keyword evidence="1" id="KW-1133">Transmembrane helix</keyword>
<proteinExistence type="predicted"/>
<organism evidence="2 3">
    <name type="scientific">Enhydrobacter aerosaccus</name>
    <dbReference type="NCBI Taxonomy" id="225324"/>
    <lineage>
        <taxon>Bacteria</taxon>
        <taxon>Pseudomonadati</taxon>
        <taxon>Pseudomonadota</taxon>
        <taxon>Alphaproteobacteria</taxon>
        <taxon>Hyphomicrobiales</taxon>
        <taxon>Enhydrobacter</taxon>
    </lineage>
</organism>
<evidence type="ECO:0000313" key="3">
    <source>
        <dbReference type="Proteomes" id="UP000190092"/>
    </source>
</evidence>
<evidence type="ECO:0000256" key="1">
    <source>
        <dbReference type="SAM" id="Phobius"/>
    </source>
</evidence>
<keyword evidence="3" id="KW-1185">Reference proteome</keyword>
<dbReference type="STRING" id="225324.SAMN02745126_02745"/>
<dbReference type="RefSeq" id="WP_085934392.1">
    <property type="nucleotide sequence ID" value="NZ_FUWJ01000002.1"/>
</dbReference>
<keyword evidence="1" id="KW-0472">Membrane</keyword>
<dbReference type="OrthoDB" id="8005319at2"/>
<dbReference type="InterPro" id="IPR025363">
    <property type="entry name" value="DUF4267"/>
</dbReference>
<dbReference type="EMBL" id="FUWJ01000002">
    <property type="protein sequence ID" value="SJZ89339.1"/>
    <property type="molecule type" value="Genomic_DNA"/>
</dbReference>
<evidence type="ECO:0008006" key="4">
    <source>
        <dbReference type="Google" id="ProtNLM"/>
    </source>
</evidence>
<accession>A0A1T4PCX0</accession>
<protein>
    <recommendedName>
        <fullName evidence="4">DUF4267 domain-containing protein</fullName>
    </recommendedName>
</protein>
<dbReference type="Pfam" id="PF14087">
    <property type="entry name" value="DUF4267"/>
    <property type="match status" value="1"/>
</dbReference>
<feature type="transmembrane region" description="Helical" evidence="1">
    <location>
        <begin position="108"/>
        <end position="130"/>
    </location>
</feature>
<dbReference type="AlphaFoldDB" id="A0A1T4PCX0"/>